<dbReference type="EMBL" id="PUHW01000021">
    <property type="protein sequence ID" value="KAG0690713.1"/>
    <property type="molecule type" value="Genomic_DNA"/>
</dbReference>
<feature type="transmembrane region" description="Helical" evidence="6">
    <location>
        <begin position="305"/>
        <end position="331"/>
    </location>
</feature>
<dbReference type="Pfam" id="PF06398">
    <property type="entry name" value="Pex24p"/>
    <property type="match status" value="1"/>
</dbReference>
<comment type="caution">
    <text evidence="8">The sequence shown here is derived from an EMBL/GenBank/DDBJ whole genome shotgun (WGS) entry which is preliminary data.</text>
</comment>
<dbReference type="AlphaFoldDB" id="A0A9P6WR97"/>
<feature type="transmembrane region" description="Helical" evidence="6">
    <location>
        <begin position="114"/>
        <end position="135"/>
    </location>
</feature>
<dbReference type="PANTHER" id="PTHR28304">
    <property type="entry name" value="PEROXISOMAL MEMBRANE PROTEIN PEX29"/>
    <property type="match status" value="1"/>
</dbReference>
<evidence type="ECO:0000256" key="3">
    <source>
        <dbReference type="ARBA" id="ARBA00022989"/>
    </source>
</evidence>
<feature type="compositionally biased region" description="Low complexity" evidence="5">
    <location>
        <begin position="352"/>
        <end position="365"/>
    </location>
</feature>
<keyword evidence="9" id="KW-1185">Reference proteome</keyword>
<evidence type="ECO:0000313" key="9">
    <source>
        <dbReference type="Proteomes" id="UP000697127"/>
    </source>
</evidence>
<name>A0A9P6WR97_9ASCO</name>
<evidence type="ECO:0000256" key="6">
    <source>
        <dbReference type="SAM" id="Phobius"/>
    </source>
</evidence>
<accession>A0A9P6WR97</accession>
<keyword evidence="4 6" id="KW-0472">Membrane</keyword>
<evidence type="ECO:0000256" key="1">
    <source>
        <dbReference type="ARBA" id="ARBA00004141"/>
    </source>
</evidence>
<comment type="subcellular location">
    <subcellularLocation>
        <location evidence="1">Membrane</location>
        <topology evidence="1">Multi-pass membrane protein</topology>
    </subcellularLocation>
</comment>
<dbReference type="GO" id="GO:0005778">
    <property type="term" value="C:peroxisomal membrane"/>
    <property type="evidence" value="ECO:0007669"/>
    <property type="project" value="UniProtKB-ARBA"/>
</dbReference>
<feature type="domain" description="TECPR1-like DysF" evidence="7">
    <location>
        <begin position="62"/>
        <end position="522"/>
    </location>
</feature>
<dbReference type="InterPro" id="IPR052816">
    <property type="entry name" value="Peroxisomal_Membrane_PEX28-32"/>
</dbReference>
<reference evidence="8" key="1">
    <citation type="submission" date="2020-11" db="EMBL/GenBank/DDBJ databases">
        <title>Kefir isolates.</title>
        <authorList>
            <person name="Marcisauskas S."/>
            <person name="Kim Y."/>
            <person name="Blasche S."/>
        </authorList>
    </citation>
    <scope>NUCLEOTIDE SEQUENCE</scope>
    <source>
        <strain evidence="8">Olga-1</strain>
    </source>
</reference>
<evidence type="ECO:0000256" key="4">
    <source>
        <dbReference type="ARBA" id="ARBA00023136"/>
    </source>
</evidence>
<sequence length="528" mass="62758">MKPVSRRRKHFIDYCFTKGYAFLNNSNINELNDNSIKDENIKQKFEDIKNKNNNNNNNNKPLSLRKIAINFNILSKKFRNLSNILIFISNIINWERDDKTLSFLFLFTWSCLNPHFFLLYPIIYMINYILYKYLIKHPIIEKPSMYINKYNKNKYNKLLLLNYWDDGLGLRLKSTNSNHIHGIFGFLWNENIDNNDNKYEEDNDNYDDIYREENVNEYVEQLDFNDIDKVLEIIDDNIHKDKTDNEEEKEKGEETNYNNFIMKTLFDIQIQTSEIIEHLNNIEIGISENCDFIDEKESTLLIFKLSILIFIGCFLGNYIPWKFIIIISIWISICMNHPNRKEFFKNLIDSSTATPTPTPRSTPTSHNIDKKSNHNSNDYVIINEPVFAREVQIFELEQQDIMKSNKYINLGFTNSLFNISEEIRLQRRKPECVDNILSIAPPVRRYEEEYDVVDYDDNSSSKQLHGPSWDFIHGEDWELCRDSGWLGGLPCCRELRTTKSAFAKDGWIYDVTGEFRRRKWTRKIVQHG</sequence>
<evidence type="ECO:0000259" key="7">
    <source>
        <dbReference type="Pfam" id="PF06398"/>
    </source>
</evidence>
<feature type="region of interest" description="Disordered" evidence="5">
    <location>
        <begin position="352"/>
        <end position="372"/>
    </location>
</feature>
<dbReference type="Proteomes" id="UP000697127">
    <property type="component" value="Unassembled WGS sequence"/>
</dbReference>
<gene>
    <name evidence="8" type="ORF">C6P40_001802</name>
</gene>
<evidence type="ECO:0000313" key="8">
    <source>
        <dbReference type="EMBL" id="KAG0690713.1"/>
    </source>
</evidence>
<dbReference type="PANTHER" id="PTHR28304:SF1">
    <property type="entry name" value="PEROXISOMAL MEMBRANE PROTEIN PEX28"/>
    <property type="match status" value="1"/>
</dbReference>
<keyword evidence="2 6" id="KW-0812">Transmembrane</keyword>
<evidence type="ECO:0000256" key="2">
    <source>
        <dbReference type="ARBA" id="ARBA00022692"/>
    </source>
</evidence>
<proteinExistence type="predicted"/>
<evidence type="ECO:0000256" key="5">
    <source>
        <dbReference type="SAM" id="MobiDB-lite"/>
    </source>
</evidence>
<dbReference type="InterPro" id="IPR010482">
    <property type="entry name" value="TECPR1-like_DysF"/>
</dbReference>
<keyword evidence="3 6" id="KW-1133">Transmembrane helix</keyword>
<organism evidence="8 9">
    <name type="scientific">Pichia californica</name>
    <dbReference type="NCBI Taxonomy" id="460514"/>
    <lineage>
        <taxon>Eukaryota</taxon>
        <taxon>Fungi</taxon>
        <taxon>Dikarya</taxon>
        <taxon>Ascomycota</taxon>
        <taxon>Saccharomycotina</taxon>
        <taxon>Pichiomycetes</taxon>
        <taxon>Pichiales</taxon>
        <taxon>Pichiaceae</taxon>
        <taxon>Pichia</taxon>
    </lineage>
</organism>
<protein>
    <recommendedName>
        <fullName evidence="7">TECPR1-like DysF domain-containing protein</fullName>
    </recommendedName>
</protein>
<dbReference type="GO" id="GO:0007031">
    <property type="term" value="P:peroxisome organization"/>
    <property type="evidence" value="ECO:0007669"/>
    <property type="project" value="TreeGrafter"/>
</dbReference>